<dbReference type="PANTHER" id="PTHR47718">
    <property type="entry name" value="OS01G0519700 PROTEIN"/>
    <property type="match status" value="1"/>
</dbReference>
<protein>
    <recommendedName>
        <fullName evidence="3">FAR1 domain-containing protein</fullName>
    </recommendedName>
</protein>
<gene>
    <name evidence="1" type="ORF">Ahy_A04g019599</name>
</gene>
<keyword evidence="2" id="KW-1185">Reference proteome</keyword>
<evidence type="ECO:0000313" key="2">
    <source>
        <dbReference type="Proteomes" id="UP000289738"/>
    </source>
</evidence>
<comment type="caution">
    <text evidence="1">The sequence shown here is derived from an EMBL/GenBank/DDBJ whole genome shotgun (WGS) entry which is preliminary data.</text>
</comment>
<name>A0A445DG76_ARAHY</name>
<dbReference type="Proteomes" id="UP000289738">
    <property type="component" value="Chromosome A04"/>
</dbReference>
<evidence type="ECO:0008006" key="3">
    <source>
        <dbReference type="Google" id="ProtNLM"/>
    </source>
</evidence>
<dbReference type="AlphaFoldDB" id="A0A445DG76"/>
<dbReference type="EMBL" id="SDMP01000004">
    <property type="protein sequence ID" value="RYR62198.1"/>
    <property type="molecule type" value="Genomic_DNA"/>
</dbReference>
<proteinExistence type="predicted"/>
<sequence>MTKQPINQSIHCNWEGFCRSHVKAPIRKNTIVAMGCRARIYAKFDREKQDWVLLKVKLNHSHPCSTKKAVHYHENWELTMHAKCIIEVNDEAGIRPNKTFLALSNEVGGPSNLGFSEKDVRNYISSRL</sequence>
<reference evidence="1 2" key="1">
    <citation type="submission" date="2019-01" db="EMBL/GenBank/DDBJ databases">
        <title>Sequencing of cultivated peanut Arachis hypogaea provides insights into genome evolution and oil improvement.</title>
        <authorList>
            <person name="Chen X."/>
        </authorList>
    </citation>
    <scope>NUCLEOTIDE SEQUENCE [LARGE SCALE GENOMIC DNA]</scope>
    <source>
        <strain evidence="2">cv. Fuhuasheng</strain>
        <tissue evidence="1">Leaves</tissue>
    </source>
</reference>
<accession>A0A445DG76</accession>
<evidence type="ECO:0000313" key="1">
    <source>
        <dbReference type="EMBL" id="RYR62198.1"/>
    </source>
</evidence>
<organism evidence="1 2">
    <name type="scientific">Arachis hypogaea</name>
    <name type="common">Peanut</name>
    <dbReference type="NCBI Taxonomy" id="3818"/>
    <lineage>
        <taxon>Eukaryota</taxon>
        <taxon>Viridiplantae</taxon>
        <taxon>Streptophyta</taxon>
        <taxon>Embryophyta</taxon>
        <taxon>Tracheophyta</taxon>
        <taxon>Spermatophyta</taxon>
        <taxon>Magnoliopsida</taxon>
        <taxon>eudicotyledons</taxon>
        <taxon>Gunneridae</taxon>
        <taxon>Pentapetalae</taxon>
        <taxon>rosids</taxon>
        <taxon>fabids</taxon>
        <taxon>Fabales</taxon>
        <taxon>Fabaceae</taxon>
        <taxon>Papilionoideae</taxon>
        <taxon>50 kb inversion clade</taxon>
        <taxon>dalbergioids sensu lato</taxon>
        <taxon>Dalbergieae</taxon>
        <taxon>Pterocarpus clade</taxon>
        <taxon>Arachis</taxon>
    </lineage>
</organism>